<keyword evidence="7" id="KW-0808">Transferase</keyword>
<evidence type="ECO:0000313" key="8">
    <source>
        <dbReference type="Proteomes" id="UP001558535"/>
    </source>
</evidence>
<evidence type="ECO:0000259" key="5">
    <source>
        <dbReference type="PROSITE" id="PS51186"/>
    </source>
</evidence>
<organism evidence="7 8">
    <name type="scientific">Paraburkholderia phenoliruptrix</name>
    <dbReference type="NCBI Taxonomy" id="252970"/>
    <lineage>
        <taxon>Bacteria</taxon>
        <taxon>Pseudomonadati</taxon>
        <taxon>Pseudomonadota</taxon>
        <taxon>Betaproteobacteria</taxon>
        <taxon>Burkholderiales</taxon>
        <taxon>Burkholderiaceae</taxon>
        <taxon>Paraburkholderia</taxon>
    </lineage>
</organism>
<sequence>MEKLAHGDYAWGREGNGFSEEWVLKSLSRRAVYVVEEDGVLVGTFSLDLDDEVYWGLQEPVAGYVHGLSVKKGFHGRGLGSFVLDWCADQVSILNRRFVRLGCDARNIRLCHYYESLGFVRVGLKPMTEHGDYVDSLYEKSVNRIRERPSARLLITTPKRRVLLFRFVHESGALTGQAYWATPGGGVEHGETFAQAAMRELREETGIREAQLAPPVGQREVLMQLPDGEHVLAVEQYFVVTTGAESISRDGWTAQEMEVMTAHKWWSRDELSATTETIYPEGLVEMLDGAGVFGLERRV</sequence>
<dbReference type="InterPro" id="IPR020476">
    <property type="entry name" value="Nudix_hydrolase"/>
</dbReference>
<evidence type="ECO:0000256" key="1">
    <source>
        <dbReference type="ARBA" id="ARBA00001946"/>
    </source>
</evidence>
<keyword evidence="2 4" id="KW-0378">Hydrolase</keyword>
<dbReference type="PROSITE" id="PS51186">
    <property type="entry name" value="GNAT"/>
    <property type="match status" value="1"/>
</dbReference>
<dbReference type="PRINTS" id="PR00502">
    <property type="entry name" value="NUDIXFAMILY"/>
</dbReference>
<dbReference type="InterPro" id="IPR000086">
    <property type="entry name" value="NUDIX_hydrolase_dom"/>
</dbReference>
<dbReference type="SUPFAM" id="SSF55811">
    <property type="entry name" value="Nudix"/>
    <property type="match status" value="1"/>
</dbReference>
<evidence type="ECO:0000259" key="6">
    <source>
        <dbReference type="PROSITE" id="PS51462"/>
    </source>
</evidence>
<keyword evidence="3" id="KW-0460">Magnesium</keyword>
<comment type="caution">
    <text evidence="7">The sequence shown here is derived from an EMBL/GenBank/DDBJ whole genome shotgun (WGS) entry which is preliminary data.</text>
</comment>
<feature type="domain" description="N-acetyltransferase" evidence="5">
    <location>
        <begin position="1"/>
        <end position="140"/>
    </location>
</feature>
<name>A0ABV3W803_9BURK</name>
<dbReference type="Gene3D" id="3.40.630.30">
    <property type="match status" value="1"/>
</dbReference>
<proteinExistence type="inferred from homology"/>
<evidence type="ECO:0000256" key="2">
    <source>
        <dbReference type="ARBA" id="ARBA00022801"/>
    </source>
</evidence>
<dbReference type="InterPro" id="IPR016181">
    <property type="entry name" value="Acyl_CoA_acyltransferase"/>
</dbReference>
<dbReference type="InterPro" id="IPR015797">
    <property type="entry name" value="NUDIX_hydrolase-like_dom_sf"/>
</dbReference>
<dbReference type="GO" id="GO:0016746">
    <property type="term" value="F:acyltransferase activity"/>
    <property type="evidence" value="ECO:0007669"/>
    <property type="project" value="UniProtKB-KW"/>
</dbReference>
<dbReference type="InterPro" id="IPR000182">
    <property type="entry name" value="GNAT_dom"/>
</dbReference>
<gene>
    <name evidence="7" type="ORF">AB3X84_04860</name>
</gene>
<dbReference type="SUPFAM" id="SSF55729">
    <property type="entry name" value="Acyl-CoA N-acyltransferases (Nat)"/>
    <property type="match status" value="1"/>
</dbReference>
<dbReference type="EC" id="2.3.1.-" evidence="7"/>
<feature type="domain" description="Nudix hydrolase" evidence="6">
    <location>
        <begin position="145"/>
        <end position="287"/>
    </location>
</feature>
<keyword evidence="8" id="KW-1185">Reference proteome</keyword>
<dbReference type="PROSITE" id="PS51462">
    <property type="entry name" value="NUDIX"/>
    <property type="match status" value="1"/>
</dbReference>
<dbReference type="CDD" id="cd04685">
    <property type="entry name" value="NUDIX_Hydrolase"/>
    <property type="match status" value="1"/>
</dbReference>
<protein>
    <submittedName>
        <fullName evidence="7">GNAT family N-acetyltransferase</fullName>
        <ecNumber evidence="7">2.3.1.-</ecNumber>
    </submittedName>
</protein>
<dbReference type="RefSeq" id="WP_368608111.1">
    <property type="nucleotide sequence ID" value="NZ_CP168530.1"/>
</dbReference>
<evidence type="ECO:0000256" key="3">
    <source>
        <dbReference type="ARBA" id="ARBA00022842"/>
    </source>
</evidence>
<dbReference type="PANTHER" id="PTHR43046:SF12">
    <property type="entry name" value="GDP-MANNOSE MANNOSYL HYDROLASE"/>
    <property type="match status" value="1"/>
</dbReference>
<comment type="similarity">
    <text evidence="4">Belongs to the Nudix hydrolase family.</text>
</comment>
<dbReference type="Gene3D" id="3.90.79.10">
    <property type="entry name" value="Nucleoside Triphosphate Pyrophosphohydrolase"/>
    <property type="match status" value="1"/>
</dbReference>
<dbReference type="PROSITE" id="PS00893">
    <property type="entry name" value="NUDIX_BOX"/>
    <property type="match status" value="1"/>
</dbReference>
<dbReference type="Pfam" id="PF00583">
    <property type="entry name" value="Acetyltransf_1"/>
    <property type="match status" value="1"/>
</dbReference>
<comment type="cofactor">
    <cofactor evidence="1">
        <name>Mg(2+)</name>
        <dbReference type="ChEBI" id="CHEBI:18420"/>
    </cofactor>
</comment>
<dbReference type="EMBL" id="JBFPKE010000001">
    <property type="protein sequence ID" value="MEX3749327.1"/>
    <property type="molecule type" value="Genomic_DNA"/>
</dbReference>
<dbReference type="InterPro" id="IPR020084">
    <property type="entry name" value="NUDIX_hydrolase_CS"/>
</dbReference>
<dbReference type="CDD" id="cd04301">
    <property type="entry name" value="NAT_SF"/>
    <property type="match status" value="1"/>
</dbReference>
<dbReference type="Pfam" id="PF00293">
    <property type="entry name" value="NUDIX"/>
    <property type="match status" value="1"/>
</dbReference>
<dbReference type="PANTHER" id="PTHR43046">
    <property type="entry name" value="GDP-MANNOSE MANNOSYL HYDROLASE"/>
    <property type="match status" value="1"/>
</dbReference>
<keyword evidence="7" id="KW-0012">Acyltransferase</keyword>
<reference evidence="7 8" key="1">
    <citation type="submission" date="2024-07" db="EMBL/GenBank/DDBJ databases">
        <title>A survey of Mimosa microsymbionts across Brazilian biomes reveals a high diversity of Paraburkholderia nodulating endemic species, but also that Cupriavidus is common as a symbiont of widespread species.</title>
        <authorList>
            <person name="Rouws L."/>
            <person name="Barauna A."/>
            <person name="Beukes C."/>
            <person name="Rouws J.R.C."/>
            <person name="De Faria S.M."/>
            <person name="Gross E."/>
            <person name="Bueno Dos Reis Junior F."/>
            <person name="Simon M.F."/>
            <person name="Maluk M."/>
            <person name="Odee D.W."/>
            <person name="Kenicer G."/>
            <person name="Young J.P.W."/>
            <person name="Reis V.M."/>
            <person name="Zilli J."/>
            <person name="James E.K."/>
        </authorList>
    </citation>
    <scope>NUCLEOTIDE SEQUENCE [LARGE SCALE GENOMIC DNA]</scope>
    <source>
        <strain evidence="7 8">BR14375</strain>
    </source>
</reference>
<evidence type="ECO:0000313" key="7">
    <source>
        <dbReference type="EMBL" id="MEX3749327.1"/>
    </source>
</evidence>
<accession>A0ABV3W803</accession>
<evidence type="ECO:0000256" key="4">
    <source>
        <dbReference type="RuleBase" id="RU003476"/>
    </source>
</evidence>
<dbReference type="Proteomes" id="UP001558535">
    <property type="component" value="Unassembled WGS sequence"/>
</dbReference>